<dbReference type="AlphaFoldDB" id="A0AB33ZU74"/>
<dbReference type="Proteomes" id="UP000250668">
    <property type="component" value="Unassembled WGS sequence"/>
</dbReference>
<gene>
    <name evidence="3" type="ORF">LJCM1025_06170</name>
</gene>
<keyword evidence="1" id="KW-1133">Transmembrane helix</keyword>
<name>A0AB33ZU74_LACGS</name>
<keyword evidence="1" id="KW-0472">Membrane</keyword>
<keyword evidence="1" id="KW-0812">Transmembrane</keyword>
<proteinExistence type="predicted"/>
<dbReference type="EMBL" id="BEXJ01000001">
    <property type="protein sequence ID" value="GBA95755.1"/>
    <property type="molecule type" value="Genomic_DNA"/>
</dbReference>
<dbReference type="InterPro" id="IPR048428">
    <property type="entry name" value="YobI-NTPase"/>
</dbReference>
<reference evidence="3 4" key="1">
    <citation type="journal article" date="2018" name="Int. J. Syst. Evol. Microbiol.">
        <title>Lactobacillus paragasseri sp. nov., a sister taxon of Lactobacillus gasseri, based on whole-genome sequence analyses.</title>
        <authorList>
            <person name="Tanizawa Y."/>
            <person name="Tada I."/>
            <person name="Kobayashi H."/>
            <person name="Endo A."/>
            <person name="Maeno S."/>
            <person name="Toyoda A."/>
            <person name="Arita M."/>
            <person name="Nakamura Y."/>
            <person name="Sakamoto M."/>
            <person name="Ohkuma M."/>
            <person name="Tohno M."/>
        </authorList>
    </citation>
    <scope>NUCLEOTIDE SEQUENCE [LARGE SCALE GENOMIC DNA]</scope>
    <source>
        <strain evidence="3 4">JCM 1025</strain>
    </source>
</reference>
<evidence type="ECO:0000259" key="2">
    <source>
        <dbReference type="Pfam" id="PF20693"/>
    </source>
</evidence>
<accession>A0AB33ZU74</accession>
<evidence type="ECO:0000313" key="3">
    <source>
        <dbReference type="EMBL" id="GBA95755.1"/>
    </source>
</evidence>
<evidence type="ECO:0000313" key="4">
    <source>
        <dbReference type="Proteomes" id="UP000250668"/>
    </source>
</evidence>
<dbReference type="InterPro" id="IPR027417">
    <property type="entry name" value="P-loop_NTPase"/>
</dbReference>
<comment type="caution">
    <text evidence="3">The sequence shown here is derived from an EMBL/GenBank/DDBJ whole genome shotgun (WGS) entry which is preliminary data.</text>
</comment>
<protein>
    <recommendedName>
        <fullName evidence="2">YobI-like P-loop NTPase domain-containing protein</fullName>
    </recommendedName>
</protein>
<dbReference type="Pfam" id="PF20693">
    <property type="entry name" value="YobI-ATPase"/>
    <property type="match status" value="1"/>
</dbReference>
<dbReference type="Gene3D" id="3.40.50.300">
    <property type="entry name" value="P-loop containing nucleotide triphosphate hydrolases"/>
    <property type="match status" value="1"/>
</dbReference>
<feature type="transmembrane region" description="Helical" evidence="1">
    <location>
        <begin position="134"/>
        <end position="158"/>
    </location>
</feature>
<sequence>MKIKNTFGALYANDNLTKKDRGPEWEKLETALKDKNITNIGVLAPYDTGKSSFLLSFFKNWNFNISERIIRKLKLQRECYRFISVPNFFEDIKDNKKSVIELEKDILDQLLLESRGSRIRFPDSQIRRIHSINLLIVIVSYLLILLLIGIVSNGMFIINPNKF</sequence>
<evidence type="ECO:0000256" key="1">
    <source>
        <dbReference type="SAM" id="Phobius"/>
    </source>
</evidence>
<organism evidence="3 4">
    <name type="scientific">Lactobacillus gasseri</name>
    <dbReference type="NCBI Taxonomy" id="1596"/>
    <lineage>
        <taxon>Bacteria</taxon>
        <taxon>Bacillati</taxon>
        <taxon>Bacillota</taxon>
        <taxon>Bacilli</taxon>
        <taxon>Lactobacillales</taxon>
        <taxon>Lactobacillaceae</taxon>
        <taxon>Lactobacillus</taxon>
    </lineage>
</organism>
<dbReference type="RefSeq" id="WP_113774492.1">
    <property type="nucleotide sequence ID" value="NZ_BEXJ01000001.1"/>
</dbReference>
<feature type="domain" description="YobI-like P-loop NTPase" evidence="2">
    <location>
        <begin position="26"/>
        <end position="151"/>
    </location>
</feature>